<feature type="transmembrane region" description="Helical" evidence="12">
    <location>
        <begin position="352"/>
        <end position="374"/>
    </location>
</feature>
<keyword evidence="3" id="KW-1003">Cell membrane</keyword>
<dbReference type="InterPro" id="IPR000276">
    <property type="entry name" value="GPCR_Rhodpsn"/>
</dbReference>
<dbReference type="SMART" id="SM01381">
    <property type="entry name" value="7TM_GPCR_Srsx"/>
    <property type="match status" value="1"/>
</dbReference>
<organism evidence="14 15">
    <name type="scientific">Tigriopus californicus</name>
    <name type="common">Marine copepod</name>
    <dbReference type="NCBI Taxonomy" id="6832"/>
    <lineage>
        <taxon>Eukaryota</taxon>
        <taxon>Metazoa</taxon>
        <taxon>Ecdysozoa</taxon>
        <taxon>Arthropoda</taxon>
        <taxon>Crustacea</taxon>
        <taxon>Multicrustacea</taxon>
        <taxon>Hexanauplia</taxon>
        <taxon>Copepoda</taxon>
        <taxon>Harpacticoida</taxon>
        <taxon>Harpacticidae</taxon>
        <taxon>Tigriopus</taxon>
    </lineage>
</organism>
<dbReference type="PRINTS" id="PR00237">
    <property type="entry name" value="GPCRRHODOPSN"/>
</dbReference>
<keyword evidence="4 10" id="KW-0812">Transmembrane</keyword>
<keyword evidence="9 10" id="KW-0807">Transducer</keyword>
<dbReference type="PROSITE" id="PS50262">
    <property type="entry name" value="G_PROTEIN_RECEP_F1_2"/>
    <property type="match status" value="1"/>
</dbReference>
<evidence type="ECO:0000256" key="5">
    <source>
        <dbReference type="ARBA" id="ARBA00022989"/>
    </source>
</evidence>
<evidence type="ECO:0000256" key="8">
    <source>
        <dbReference type="ARBA" id="ARBA00023170"/>
    </source>
</evidence>
<evidence type="ECO:0000256" key="1">
    <source>
        <dbReference type="ARBA" id="ARBA00004651"/>
    </source>
</evidence>
<evidence type="ECO:0000256" key="6">
    <source>
        <dbReference type="ARBA" id="ARBA00023040"/>
    </source>
</evidence>
<evidence type="ECO:0000256" key="2">
    <source>
        <dbReference type="ARBA" id="ARBA00010663"/>
    </source>
</evidence>
<feature type="transmembrane region" description="Helical" evidence="12">
    <location>
        <begin position="208"/>
        <end position="229"/>
    </location>
</feature>
<keyword evidence="8 10" id="KW-0675">Receptor</keyword>
<feature type="region of interest" description="Disordered" evidence="11">
    <location>
        <begin position="472"/>
        <end position="493"/>
    </location>
</feature>
<sequence length="493" mass="55316">MFDEIGGLPVGGAAVAVFLNDTNLLPFDPLEGEGDGDGDGATPDYLEFVLGESAAANCTDWNQTFLFNGTNFTCGSILTTEDYSYSMPIWRQVMWMILFVAMATVATCGNLIVIWIVMSHQRMRTVTNYFIVNLSIADTMVSSLNVTFNFVYMLYGHWPFGTLYCKVSSYISIISVCGSVFTLMAISIDRYNAIVRPLRPRMGRPSTVLTALLIWIVSGIIALPQLLYFTTQNMSSETENRTVCFAIWPDGPTNESSFEFLYNVAFMIITYFLPMLSMSITYTAVARELWDSKIIGEATKAQMDVIKSKRRVVKMMVMVVFIFGVCWLPYHVYFIISNAYPEINYSPHIQDIYLAIYWLAMSNAMYNPMIYCFMNSRFRQGFMRVFNFFKRIVCPMSFSSGSSGTQANVELDTATAFNLEVRPQRNGTIHYTAHYRNPNGAQTQSLGPAMGPSREETVPMLTDGAQGLLGLGRGRSSEDLPLSNGNKFGKTFL</sequence>
<feature type="domain" description="G-protein coupled receptors family 1 profile" evidence="13">
    <location>
        <begin position="109"/>
        <end position="371"/>
    </location>
</feature>
<evidence type="ECO:0000256" key="4">
    <source>
        <dbReference type="ARBA" id="ARBA00022692"/>
    </source>
</evidence>
<dbReference type="SUPFAM" id="SSF81321">
    <property type="entry name" value="Family A G protein-coupled receptor-like"/>
    <property type="match status" value="1"/>
</dbReference>
<feature type="transmembrane region" description="Helical" evidence="12">
    <location>
        <begin position="130"/>
        <end position="155"/>
    </location>
</feature>
<dbReference type="GO" id="GO:0005886">
    <property type="term" value="C:plasma membrane"/>
    <property type="evidence" value="ECO:0007669"/>
    <property type="project" value="UniProtKB-SubCell"/>
</dbReference>
<name>A0A553PRF0_TIGCA</name>
<feature type="transmembrane region" description="Helical" evidence="12">
    <location>
        <begin position="260"/>
        <end position="285"/>
    </location>
</feature>
<evidence type="ECO:0000256" key="9">
    <source>
        <dbReference type="ARBA" id="ARBA00023224"/>
    </source>
</evidence>
<dbReference type="PRINTS" id="PR00244">
    <property type="entry name" value="NEUROKININR"/>
</dbReference>
<evidence type="ECO:0000256" key="7">
    <source>
        <dbReference type="ARBA" id="ARBA00023136"/>
    </source>
</evidence>
<comment type="similarity">
    <text evidence="2 10">Belongs to the G-protein coupled receptor 1 family.</text>
</comment>
<feature type="transmembrane region" description="Helical" evidence="12">
    <location>
        <begin position="312"/>
        <end position="332"/>
    </location>
</feature>
<comment type="caution">
    <text evidence="14">The sequence shown here is derived from an EMBL/GenBank/DDBJ whole genome shotgun (WGS) entry which is preliminary data.</text>
</comment>
<dbReference type="GO" id="GO:0004995">
    <property type="term" value="F:tachykinin receptor activity"/>
    <property type="evidence" value="ECO:0007669"/>
    <property type="project" value="InterPro"/>
</dbReference>
<protein>
    <recommendedName>
        <fullName evidence="13">G-protein coupled receptors family 1 profile domain-containing protein</fullName>
    </recommendedName>
</protein>
<dbReference type="OrthoDB" id="5981855at2759"/>
<dbReference type="AlphaFoldDB" id="A0A553PRF0"/>
<evidence type="ECO:0000256" key="12">
    <source>
        <dbReference type="SAM" id="Phobius"/>
    </source>
</evidence>
<feature type="transmembrane region" description="Helical" evidence="12">
    <location>
        <begin position="167"/>
        <end position="188"/>
    </location>
</feature>
<dbReference type="PANTHER" id="PTHR46925">
    <property type="entry name" value="G-PROTEIN COUPLED RECEPTOR TKR-1-RELATED"/>
    <property type="match status" value="1"/>
</dbReference>
<evidence type="ECO:0000256" key="3">
    <source>
        <dbReference type="ARBA" id="ARBA00022475"/>
    </source>
</evidence>
<evidence type="ECO:0000313" key="15">
    <source>
        <dbReference type="Proteomes" id="UP000318571"/>
    </source>
</evidence>
<keyword evidence="7 12" id="KW-0472">Membrane</keyword>
<evidence type="ECO:0000256" key="10">
    <source>
        <dbReference type="RuleBase" id="RU000688"/>
    </source>
</evidence>
<dbReference type="Gene3D" id="1.20.1070.10">
    <property type="entry name" value="Rhodopsin 7-helix transmembrane proteins"/>
    <property type="match status" value="1"/>
</dbReference>
<evidence type="ECO:0000259" key="13">
    <source>
        <dbReference type="PROSITE" id="PS50262"/>
    </source>
</evidence>
<dbReference type="CDD" id="cd15390">
    <property type="entry name" value="7tmA_TACR"/>
    <property type="match status" value="1"/>
</dbReference>
<dbReference type="Pfam" id="PF00001">
    <property type="entry name" value="7tm_1"/>
    <property type="match status" value="1"/>
</dbReference>
<comment type="subcellular location">
    <subcellularLocation>
        <location evidence="1">Cell membrane</location>
        <topology evidence="1">Multi-pass membrane protein</topology>
    </subcellularLocation>
</comment>
<dbReference type="PANTHER" id="PTHR46925:SF2">
    <property type="entry name" value="G-PROTEIN COUPLED RECEPTOR TKR-1-RELATED"/>
    <property type="match status" value="1"/>
</dbReference>
<gene>
    <name evidence="14" type="ORF">TCAL_12372</name>
</gene>
<reference evidence="14 15" key="1">
    <citation type="journal article" date="2018" name="Nat. Ecol. Evol.">
        <title>Genomic signatures of mitonuclear coevolution across populations of Tigriopus californicus.</title>
        <authorList>
            <person name="Barreto F.S."/>
            <person name="Watson E.T."/>
            <person name="Lima T.G."/>
            <person name="Willett C.S."/>
            <person name="Edmands S."/>
            <person name="Li W."/>
            <person name="Burton R.S."/>
        </authorList>
    </citation>
    <scope>NUCLEOTIDE SEQUENCE [LARGE SCALE GENOMIC DNA]</scope>
    <source>
        <strain evidence="14 15">San Diego</strain>
    </source>
</reference>
<dbReference type="STRING" id="6832.A0A553PRF0"/>
<dbReference type="Proteomes" id="UP000318571">
    <property type="component" value="Chromosome 12"/>
</dbReference>
<feature type="transmembrane region" description="Helical" evidence="12">
    <location>
        <begin position="93"/>
        <end position="118"/>
    </location>
</feature>
<dbReference type="EMBL" id="VCGU01000001">
    <property type="protein sequence ID" value="TRY80241.1"/>
    <property type="molecule type" value="Genomic_DNA"/>
</dbReference>
<keyword evidence="5 12" id="KW-1133">Transmembrane helix</keyword>
<evidence type="ECO:0000313" key="14">
    <source>
        <dbReference type="EMBL" id="TRY80241.1"/>
    </source>
</evidence>
<dbReference type="InterPro" id="IPR017452">
    <property type="entry name" value="GPCR_Rhodpsn_7TM"/>
</dbReference>
<dbReference type="InterPro" id="IPR001681">
    <property type="entry name" value="Neurokn_rcpt"/>
</dbReference>
<keyword evidence="6 10" id="KW-0297">G-protein coupled receptor</keyword>
<accession>A0A553PRF0</accession>
<keyword evidence="15" id="KW-1185">Reference proteome</keyword>
<proteinExistence type="inferred from homology"/>
<evidence type="ECO:0000256" key="11">
    <source>
        <dbReference type="SAM" id="MobiDB-lite"/>
    </source>
</evidence>
<dbReference type="PROSITE" id="PS00237">
    <property type="entry name" value="G_PROTEIN_RECEP_F1_1"/>
    <property type="match status" value="1"/>
</dbReference>